<evidence type="ECO:0000313" key="2">
    <source>
        <dbReference type="Proteomes" id="UP000545386"/>
    </source>
</evidence>
<dbReference type="RefSeq" id="WP_185780293.1">
    <property type="nucleotide sequence ID" value="NZ_JACJUU010000010.1"/>
</dbReference>
<proteinExistence type="predicted"/>
<name>A0A842HS16_9BURK</name>
<dbReference type="AlphaFoldDB" id="A0A842HS16"/>
<gene>
    <name evidence="1" type="ORF">GTU67_11925</name>
</gene>
<protein>
    <submittedName>
        <fullName evidence="1">Uncharacterized protein</fullName>
    </submittedName>
</protein>
<accession>A0A842HS16</accession>
<organism evidence="1 2">
    <name type="scientific">Pusillimonas minor</name>
    <dbReference type="NCBI Taxonomy" id="2697024"/>
    <lineage>
        <taxon>Bacteria</taxon>
        <taxon>Pseudomonadati</taxon>
        <taxon>Pseudomonadota</taxon>
        <taxon>Betaproteobacteria</taxon>
        <taxon>Burkholderiales</taxon>
        <taxon>Alcaligenaceae</taxon>
        <taxon>Pusillimonas</taxon>
    </lineage>
</organism>
<reference evidence="1 2" key="1">
    <citation type="submission" date="2020-08" db="EMBL/GenBank/DDBJ databases">
        <title>Paraeoetvoesia sp. YC-7-48 draft genome sequence.</title>
        <authorList>
            <person name="Yao L."/>
        </authorList>
    </citation>
    <scope>NUCLEOTIDE SEQUENCE [LARGE SCALE GENOMIC DNA]</scope>
    <source>
        <strain evidence="2">YC-7-48</strain>
    </source>
</reference>
<dbReference type="EMBL" id="JACJUU010000010">
    <property type="protein sequence ID" value="MBC2770614.1"/>
    <property type="molecule type" value="Genomic_DNA"/>
</dbReference>
<evidence type="ECO:0000313" key="1">
    <source>
        <dbReference type="EMBL" id="MBC2770614.1"/>
    </source>
</evidence>
<sequence length="183" mass="18959">MKSRSKMQKLSGARVASRARLVSGVPAGRRPWAGVWLVPFMLALSACTGPVTGDDITPAGVIEAIADTPKRAATAAEQQAVLTTLSSVPGAVSVQVNALQVQDSTGPVRAFCARADGLGERAQVQAPSGLLSGLTSGLNQPATPPANVSGMLKTVEGKDFAFDFRFGTFAAQRCEAMGFSLPW</sequence>
<dbReference type="Proteomes" id="UP000545386">
    <property type="component" value="Unassembled WGS sequence"/>
</dbReference>
<comment type="caution">
    <text evidence="1">The sequence shown here is derived from an EMBL/GenBank/DDBJ whole genome shotgun (WGS) entry which is preliminary data.</text>
</comment>
<keyword evidence="2" id="KW-1185">Reference proteome</keyword>